<dbReference type="InterPro" id="IPR039422">
    <property type="entry name" value="MarR/SlyA-like"/>
</dbReference>
<dbReference type="InterPro" id="IPR036390">
    <property type="entry name" value="WH_DNA-bd_sf"/>
</dbReference>
<dbReference type="PANTHER" id="PTHR33164">
    <property type="entry name" value="TRANSCRIPTIONAL REGULATOR, MARR FAMILY"/>
    <property type="match status" value="1"/>
</dbReference>
<evidence type="ECO:0000313" key="2">
    <source>
        <dbReference type="EMBL" id="UWP81539.1"/>
    </source>
</evidence>
<dbReference type="SMART" id="SM00347">
    <property type="entry name" value="HTH_MARR"/>
    <property type="match status" value="1"/>
</dbReference>
<sequence>MSEEEALAAVESAMVAIRRRQTRRALARGGGLPDGVDLAVFDVVDAVEAAEASGGRATVTDIAAALDVAQPRASKLVAATVDAGLIRREADQSDGRRAFLVRSVAGRELSDRVHAARRSRFADATAGWTATERATFALLLTRFVDGLTETVPDQH</sequence>
<dbReference type="PANTHER" id="PTHR33164:SF57">
    <property type="entry name" value="MARR-FAMILY TRANSCRIPTIONAL REGULATOR"/>
    <property type="match status" value="1"/>
</dbReference>
<feature type="domain" description="HTH marR-type" evidence="1">
    <location>
        <begin position="3"/>
        <end position="145"/>
    </location>
</feature>
<dbReference type="InterPro" id="IPR000835">
    <property type="entry name" value="HTH_MarR-typ"/>
</dbReference>
<organism evidence="2 3">
    <name type="scientific">Dactylosporangium fulvum</name>
    <dbReference type="NCBI Taxonomy" id="53359"/>
    <lineage>
        <taxon>Bacteria</taxon>
        <taxon>Bacillati</taxon>
        <taxon>Actinomycetota</taxon>
        <taxon>Actinomycetes</taxon>
        <taxon>Micromonosporales</taxon>
        <taxon>Micromonosporaceae</taxon>
        <taxon>Dactylosporangium</taxon>
    </lineage>
</organism>
<protein>
    <submittedName>
        <fullName evidence="2">MarR family winged helix-turn-helix transcriptional regulator</fullName>
    </submittedName>
</protein>
<dbReference type="PROSITE" id="PS50995">
    <property type="entry name" value="HTH_MARR_2"/>
    <property type="match status" value="1"/>
</dbReference>
<reference evidence="2" key="2">
    <citation type="submission" date="2022-09" db="EMBL/GenBank/DDBJ databases">
        <title>Biosynthetic gene clusters of Dactylosporangioum fulvum.</title>
        <authorList>
            <person name="Caradec T."/>
        </authorList>
    </citation>
    <scope>NUCLEOTIDE SEQUENCE</scope>
    <source>
        <strain evidence="2">NRRL B-16292</strain>
    </source>
</reference>
<evidence type="ECO:0000313" key="3">
    <source>
        <dbReference type="Proteomes" id="UP001059617"/>
    </source>
</evidence>
<dbReference type="EMBL" id="CP073720">
    <property type="protein sequence ID" value="UWP81539.1"/>
    <property type="molecule type" value="Genomic_DNA"/>
</dbReference>
<dbReference type="RefSeq" id="WP_259859304.1">
    <property type="nucleotide sequence ID" value="NZ_BAAAST010000096.1"/>
</dbReference>
<gene>
    <name evidence="2" type="ORF">Dfulv_41540</name>
</gene>
<dbReference type="Proteomes" id="UP001059617">
    <property type="component" value="Chromosome"/>
</dbReference>
<dbReference type="Gene3D" id="1.10.10.10">
    <property type="entry name" value="Winged helix-like DNA-binding domain superfamily/Winged helix DNA-binding domain"/>
    <property type="match status" value="1"/>
</dbReference>
<proteinExistence type="predicted"/>
<evidence type="ECO:0000259" key="1">
    <source>
        <dbReference type="PROSITE" id="PS50995"/>
    </source>
</evidence>
<dbReference type="InterPro" id="IPR036388">
    <property type="entry name" value="WH-like_DNA-bd_sf"/>
</dbReference>
<dbReference type="SUPFAM" id="SSF46785">
    <property type="entry name" value="Winged helix' DNA-binding domain"/>
    <property type="match status" value="1"/>
</dbReference>
<reference evidence="2" key="1">
    <citation type="submission" date="2021-04" db="EMBL/GenBank/DDBJ databases">
        <authorList>
            <person name="Hartkoorn R.C."/>
            <person name="Beaudoing E."/>
            <person name="Hot D."/>
        </authorList>
    </citation>
    <scope>NUCLEOTIDE SEQUENCE</scope>
    <source>
        <strain evidence="2">NRRL B-16292</strain>
    </source>
</reference>
<accession>A0ABY5VXK9</accession>
<name>A0ABY5VXK9_9ACTN</name>
<dbReference type="Pfam" id="PF12802">
    <property type="entry name" value="MarR_2"/>
    <property type="match status" value="1"/>
</dbReference>
<keyword evidence="3" id="KW-1185">Reference proteome</keyword>